<evidence type="ECO:0000313" key="5">
    <source>
        <dbReference type="Proteomes" id="UP000563349"/>
    </source>
</evidence>
<dbReference type="PANTHER" id="PTHR37299:SF1">
    <property type="entry name" value="STAGE 0 SPORULATION PROTEIN A HOMOLOG"/>
    <property type="match status" value="1"/>
</dbReference>
<evidence type="ECO:0000259" key="2">
    <source>
        <dbReference type="PROSITE" id="PS50110"/>
    </source>
</evidence>
<feature type="modified residue" description="4-aspartylphosphate" evidence="1">
    <location>
        <position position="58"/>
    </location>
</feature>
<proteinExistence type="predicted"/>
<dbReference type="Pfam" id="PF04397">
    <property type="entry name" value="LytTR"/>
    <property type="match status" value="1"/>
</dbReference>
<feature type="domain" description="Response regulatory" evidence="2">
    <location>
        <begin position="3"/>
        <end position="121"/>
    </location>
</feature>
<evidence type="ECO:0000256" key="1">
    <source>
        <dbReference type="PROSITE-ProRule" id="PRU00169"/>
    </source>
</evidence>
<dbReference type="PANTHER" id="PTHR37299">
    <property type="entry name" value="TRANSCRIPTIONAL REGULATOR-RELATED"/>
    <property type="match status" value="1"/>
</dbReference>
<dbReference type="PROSITE" id="PS50110">
    <property type="entry name" value="RESPONSE_REGULATORY"/>
    <property type="match status" value="1"/>
</dbReference>
<accession>A0A7Z0LE58</accession>
<evidence type="ECO:0000313" key="4">
    <source>
        <dbReference type="EMBL" id="NYS49813.1"/>
    </source>
</evidence>
<evidence type="ECO:0000259" key="3">
    <source>
        <dbReference type="PROSITE" id="PS50930"/>
    </source>
</evidence>
<reference evidence="4 5" key="1">
    <citation type="submission" date="2020-07" db="EMBL/GenBank/DDBJ databases">
        <title>MOT database genomes.</title>
        <authorList>
            <person name="Joseph S."/>
            <person name="Aduse-Opoku J."/>
            <person name="Hashim A."/>
            <person name="Wade W."/>
            <person name="Curtis M."/>
        </authorList>
    </citation>
    <scope>NUCLEOTIDE SEQUENCE [LARGE SCALE GENOMIC DNA]</scope>
    <source>
        <strain evidence="4 5">CCW311</strain>
    </source>
</reference>
<dbReference type="GO" id="GO:0003677">
    <property type="term" value="F:DNA binding"/>
    <property type="evidence" value="ECO:0007669"/>
    <property type="project" value="InterPro"/>
</dbReference>
<organism evidence="4 5">
    <name type="scientific">Streptococcus danieliae</name>
    <dbReference type="NCBI Taxonomy" id="747656"/>
    <lineage>
        <taxon>Bacteria</taxon>
        <taxon>Bacillati</taxon>
        <taxon>Bacillota</taxon>
        <taxon>Bacilli</taxon>
        <taxon>Lactobacillales</taxon>
        <taxon>Streptococcaceae</taxon>
        <taxon>Streptococcus</taxon>
    </lineage>
</organism>
<gene>
    <name evidence="4" type="ORF">HZY93_07635</name>
</gene>
<dbReference type="Gene3D" id="3.40.50.2300">
    <property type="match status" value="1"/>
</dbReference>
<dbReference type="Proteomes" id="UP000563349">
    <property type="component" value="Unassembled WGS sequence"/>
</dbReference>
<dbReference type="SUPFAM" id="SSF52172">
    <property type="entry name" value="CheY-like"/>
    <property type="match status" value="1"/>
</dbReference>
<protein>
    <submittedName>
        <fullName evidence="4">Response regulator transcription factor</fullName>
    </submittedName>
</protein>
<feature type="domain" description="HTH LytTR-type" evidence="3">
    <location>
        <begin position="131"/>
        <end position="233"/>
    </location>
</feature>
<dbReference type="InterPro" id="IPR001789">
    <property type="entry name" value="Sig_transdc_resp-reg_receiver"/>
</dbReference>
<dbReference type="Gene3D" id="2.40.50.1020">
    <property type="entry name" value="LytTr DNA-binding domain"/>
    <property type="match status" value="1"/>
</dbReference>
<dbReference type="GO" id="GO:0000156">
    <property type="term" value="F:phosphorelay response regulator activity"/>
    <property type="evidence" value="ECO:0007669"/>
    <property type="project" value="InterPro"/>
</dbReference>
<dbReference type="PROSITE" id="PS50930">
    <property type="entry name" value="HTH_LYTTR"/>
    <property type="match status" value="1"/>
</dbReference>
<dbReference type="Pfam" id="PF00072">
    <property type="entry name" value="Response_reg"/>
    <property type="match status" value="1"/>
</dbReference>
<dbReference type="InterPro" id="IPR011006">
    <property type="entry name" value="CheY-like_superfamily"/>
</dbReference>
<dbReference type="AlphaFoldDB" id="A0A7Z0LE58"/>
<dbReference type="InterPro" id="IPR007492">
    <property type="entry name" value="LytTR_DNA-bd_dom"/>
</dbReference>
<dbReference type="SMART" id="SM00448">
    <property type="entry name" value="REC"/>
    <property type="match status" value="1"/>
</dbReference>
<sequence length="254" mass="30068">MISIAICDDNRLHSSSLVESLEQFEKREGLSFSIDVYEDPRKFLAHFQPSTYHILLLDIEMPYLSGVELAQAIRSQDPSVLILFLTSHESFMPSVFKVETFDFLVKPVQNEKFYASLQRAIHRVKQQESFVTFTSNHHYHALPSKEIYYIEKEGRMSLLHTAKRIYPIRKSSKELAQELPKDFLQIHHSYWINVRYFFKLEKSVLSLRLPQEVEKSFPVSRHFKKGLQEQILERLKNYWAPLKTHTYCRLISNK</sequence>
<dbReference type="RefSeq" id="WP_179924322.1">
    <property type="nucleotide sequence ID" value="NZ_CP128228.1"/>
</dbReference>
<dbReference type="SMART" id="SM00850">
    <property type="entry name" value="LytTR"/>
    <property type="match status" value="1"/>
</dbReference>
<keyword evidence="1" id="KW-0597">Phosphoprotein</keyword>
<dbReference type="InterPro" id="IPR046947">
    <property type="entry name" value="LytR-like"/>
</dbReference>
<name>A0A7Z0LE58_9STRE</name>
<comment type="caution">
    <text evidence="4">The sequence shown here is derived from an EMBL/GenBank/DDBJ whole genome shotgun (WGS) entry which is preliminary data.</text>
</comment>
<keyword evidence="5" id="KW-1185">Reference proteome</keyword>
<dbReference type="EMBL" id="JACBYG010000141">
    <property type="protein sequence ID" value="NYS49813.1"/>
    <property type="molecule type" value="Genomic_DNA"/>
</dbReference>